<sequence>MKVLVEFYVDDMQVTYIDNIVEPDNDPHWLNMEGAFTKVAISVQDAVAGDHTTYEIGVVAA</sequence>
<gene>
    <name evidence="1" type="ordered locus">MCON_1987</name>
</gene>
<dbReference type="AlphaFoldDB" id="F4BWR3"/>
<dbReference type="STRING" id="990316.MCON_1987"/>
<dbReference type="Proteomes" id="UP000007807">
    <property type="component" value="Chromosome"/>
</dbReference>
<keyword evidence="2" id="KW-1185">Reference proteome</keyword>
<reference evidence="1 2" key="1">
    <citation type="journal article" date="2011" name="J. Bacteriol.">
        <title>Complete genome sequence of Methanosaeta concilii, a specialist in aceticlastic methanogenesis.</title>
        <authorList>
            <person name="Barber R.D."/>
            <person name="Zhang L."/>
            <person name="Harnack M."/>
            <person name="Olson M.V."/>
            <person name="Kaul R."/>
            <person name="Ingram-Smith C."/>
            <person name="Smith K.S."/>
        </authorList>
    </citation>
    <scope>NUCLEOTIDE SEQUENCE [LARGE SCALE GENOMIC DNA]</scope>
    <source>
        <strain evidence="2">ATCC 5969 / DSM 3671 / JCM 10134 / NBRC 103675 / OCM 69 / GP-6</strain>
    </source>
</reference>
<name>F4BWR3_METSG</name>
<accession>F4BWR3</accession>
<proteinExistence type="predicted"/>
<dbReference type="HOGENOM" id="CLU_2911496_0_0_2"/>
<dbReference type="InParanoid" id="F4BWR3"/>
<dbReference type="KEGG" id="mcj:MCON_1987"/>
<organism evidence="1 2">
    <name type="scientific">Methanothrix soehngenii (strain ATCC 5969 / DSM 3671 / JCM 10134 / NBRC 103675 / OCM 69 / GP-6)</name>
    <name type="common">Methanosaeta concilii</name>
    <dbReference type="NCBI Taxonomy" id="990316"/>
    <lineage>
        <taxon>Archaea</taxon>
        <taxon>Methanobacteriati</taxon>
        <taxon>Methanobacteriota</taxon>
        <taxon>Stenosarchaea group</taxon>
        <taxon>Methanomicrobia</taxon>
        <taxon>Methanotrichales</taxon>
        <taxon>Methanotrichaceae</taxon>
        <taxon>Methanothrix</taxon>
    </lineage>
</organism>
<evidence type="ECO:0000313" key="1">
    <source>
        <dbReference type="EMBL" id="AEB68549.1"/>
    </source>
</evidence>
<evidence type="ECO:0000313" key="2">
    <source>
        <dbReference type="Proteomes" id="UP000007807"/>
    </source>
</evidence>
<protein>
    <submittedName>
        <fullName evidence="1">Uncharacterized protein</fullName>
    </submittedName>
</protein>
<dbReference type="EMBL" id="CP002565">
    <property type="protein sequence ID" value="AEB68549.1"/>
    <property type="molecule type" value="Genomic_DNA"/>
</dbReference>